<evidence type="ECO:0000256" key="9">
    <source>
        <dbReference type="SAM" id="Phobius"/>
    </source>
</evidence>
<dbReference type="SUPFAM" id="SSF58104">
    <property type="entry name" value="Methyl-accepting chemotaxis protein (MCP) signaling domain"/>
    <property type="match status" value="1"/>
</dbReference>
<sequence>MNISKKIFIANVAIVLIATITTSAVTLYVIKKEITRQVTVGLTSRTKAFKELVAPNGASFTLADGKLQANGVPLDGRNDVTDKMKEIFGGEATIFRGDTRVATTIKKDDGTRAVGTSLQGPARDAVIDRASSYLGEAKILGTPHFASYLPLQDGSGKVIGALFVGEKKSQFLAVFDQLKYLSFGISALLAGLLALVAYLVMHRALEPMRALIATLKDVAEGDGNLTHRLREANDEIGTASRYFNRFIEQVHAIVESVADNANAVANASSELHGSTQKLAQTSEDVAGQTETVSTAGEEMAATSADISQNCLHAVESAQRACDLATIGSADVQRSIRGMQLINEKVHLTSESVSSLGAKSEQIGDIISTIQDIADQTNLLALNAAIEAARAGEQGRGFAVVADEVRRLAERTTNATKQIEVNIHSIQEETTRAVQVMQESASEAAKGAEDSVKSGQSLEEIQRQINEVTQQIGQIATAAEEQSATSREISNNVHQITGIIQGAARANRESMATANQLNSLSENLKGQIKKFRF</sequence>
<evidence type="ECO:0000256" key="6">
    <source>
        <dbReference type="ARBA" id="ARBA00023224"/>
    </source>
</evidence>
<comment type="similarity">
    <text evidence="7">Belongs to the methyl-accepting chemotaxis (MCP) protein family.</text>
</comment>
<dbReference type="GO" id="GO:0004888">
    <property type="term" value="F:transmembrane signaling receptor activity"/>
    <property type="evidence" value="ECO:0007669"/>
    <property type="project" value="InterPro"/>
</dbReference>
<dbReference type="InterPro" id="IPR004090">
    <property type="entry name" value="Chemotax_Me-accpt_rcpt"/>
</dbReference>
<dbReference type="CDD" id="cd06225">
    <property type="entry name" value="HAMP"/>
    <property type="match status" value="1"/>
</dbReference>
<name>A0A4S1C9Z2_9BACT</name>
<evidence type="ECO:0000256" key="4">
    <source>
        <dbReference type="ARBA" id="ARBA00022989"/>
    </source>
</evidence>
<keyword evidence="13" id="KW-1185">Reference proteome</keyword>
<keyword evidence="6 8" id="KW-0807">Transducer</keyword>
<evidence type="ECO:0000259" key="11">
    <source>
        <dbReference type="PROSITE" id="PS50885"/>
    </source>
</evidence>
<dbReference type="PROSITE" id="PS50111">
    <property type="entry name" value="CHEMOTAXIS_TRANSDUC_2"/>
    <property type="match status" value="1"/>
</dbReference>
<evidence type="ECO:0000256" key="8">
    <source>
        <dbReference type="PROSITE-ProRule" id="PRU00284"/>
    </source>
</evidence>
<dbReference type="GO" id="GO:0005886">
    <property type="term" value="C:plasma membrane"/>
    <property type="evidence" value="ECO:0007669"/>
    <property type="project" value="UniProtKB-SubCell"/>
</dbReference>
<evidence type="ECO:0000256" key="7">
    <source>
        <dbReference type="ARBA" id="ARBA00029447"/>
    </source>
</evidence>
<dbReference type="PRINTS" id="PR00260">
    <property type="entry name" value="CHEMTRNSDUCR"/>
</dbReference>
<evidence type="ECO:0000259" key="10">
    <source>
        <dbReference type="PROSITE" id="PS50111"/>
    </source>
</evidence>
<dbReference type="Pfam" id="PF00672">
    <property type="entry name" value="HAMP"/>
    <property type="match status" value="1"/>
</dbReference>
<feature type="transmembrane region" description="Helical" evidence="9">
    <location>
        <begin position="180"/>
        <end position="201"/>
    </location>
</feature>
<keyword evidence="2" id="KW-1003">Cell membrane</keyword>
<keyword evidence="3 9" id="KW-0812">Transmembrane</keyword>
<evidence type="ECO:0000313" key="13">
    <source>
        <dbReference type="Proteomes" id="UP000306416"/>
    </source>
</evidence>
<feature type="domain" description="HAMP" evidence="11">
    <location>
        <begin position="202"/>
        <end position="255"/>
    </location>
</feature>
<dbReference type="GO" id="GO:0006935">
    <property type="term" value="P:chemotaxis"/>
    <property type="evidence" value="ECO:0007669"/>
    <property type="project" value="InterPro"/>
</dbReference>
<dbReference type="PROSITE" id="PS50885">
    <property type="entry name" value="HAMP"/>
    <property type="match status" value="1"/>
</dbReference>
<accession>A0A4S1C9Z2</accession>
<keyword evidence="4 9" id="KW-1133">Transmembrane helix</keyword>
<dbReference type="EMBL" id="SRSC01000006">
    <property type="protein sequence ID" value="TGU70101.1"/>
    <property type="molecule type" value="Genomic_DNA"/>
</dbReference>
<dbReference type="CDD" id="cd11386">
    <property type="entry name" value="MCP_signal"/>
    <property type="match status" value="1"/>
</dbReference>
<evidence type="ECO:0000256" key="3">
    <source>
        <dbReference type="ARBA" id="ARBA00022692"/>
    </source>
</evidence>
<dbReference type="SUPFAM" id="SSF103190">
    <property type="entry name" value="Sensory domain-like"/>
    <property type="match status" value="1"/>
</dbReference>
<evidence type="ECO:0000313" key="12">
    <source>
        <dbReference type="EMBL" id="TGU70101.1"/>
    </source>
</evidence>
<dbReference type="PANTHER" id="PTHR32089">
    <property type="entry name" value="METHYL-ACCEPTING CHEMOTAXIS PROTEIN MCPB"/>
    <property type="match status" value="1"/>
</dbReference>
<feature type="transmembrane region" description="Helical" evidence="9">
    <location>
        <begin position="7"/>
        <end position="30"/>
    </location>
</feature>
<proteinExistence type="inferred from homology"/>
<dbReference type="InterPro" id="IPR004089">
    <property type="entry name" value="MCPsignal_dom"/>
</dbReference>
<evidence type="ECO:0000256" key="2">
    <source>
        <dbReference type="ARBA" id="ARBA00022475"/>
    </source>
</evidence>
<dbReference type="InterPro" id="IPR033463">
    <property type="entry name" value="sCache_3"/>
</dbReference>
<organism evidence="12 13">
    <name type="scientific">Geomonas terrae</name>
    <dbReference type="NCBI Taxonomy" id="2562681"/>
    <lineage>
        <taxon>Bacteria</taxon>
        <taxon>Pseudomonadati</taxon>
        <taxon>Thermodesulfobacteriota</taxon>
        <taxon>Desulfuromonadia</taxon>
        <taxon>Geobacterales</taxon>
        <taxon>Geobacteraceae</taxon>
        <taxon>Geomonas</taxon>
    </lineage>
</organism>
<dbReference type="Pfam" id="PF17202">
    <property type="entry name" value="sCache_3_3"/>
    <property type="match status" value="1"/>
</dbReference>
<dbReference type="GO" id="GO:0007165">
    <property type="term" value="P:signal transduction"/>
    <property type="evidence" value="ECO:0007669"/>
    <property type="project" value="UniProtKB-KW"/>
</dbReference>
<dbReference type="Pfam" id="PF00015">
    <property type="entry name" value="MCPsignal"/>
    <property type="match status" value="1"/>
</dbReference>
<dbReference type="Proteomes" id="UP000306416">
    <property type="component" value="Unassembled WGS sequence"/>
</dbReference>
<dbReference type="PANTHER" id="PTHR32089:SF112">
    <property type="entry name" value="LYSOZYME-LIKE PROTEIN-RELATED"/>
    <property type="match status" value="1"/>
</dbReference>
<dbReference type="AlphaFoldDB" id="A0A4S1C9Z2"/>
<dbReference type="RefSeq" id="WP_135873086.1">
    <property type="nucleotide sequence ID" value="NZ_SRSC01000006.1"/>
</dbReference>
<dbReference type="SMART" id="SM00283">
    <property type="entry name" value="MA"/>
    <property type="match status" value="1"/>
</dbReference>
<dbReference type="FunFam" id="1.10.287.950:FF:000001">
    <property type="entry name" value="Methyl-accepting chemotaxis sensory transducer"/>
    <property type="match status" value="1"/>
</dbReference>
<comment type="subcellular location">
    <subcellularLocation>
        <location evidence="1">Cell membrane</location>
        <topology evidence="1">Multi-pass membrane protein</topology>
    </subcellularLocation>
</comment>
<comment type="caution">
    <text evidence="12">The sequence shown here is derived from an EMBL/GenBank/DDBJ whole genome shotgun (WGS) entry which is preliminary data.</text>
</comment>
<dbReference type="SMART" id="SM00304">
    <property type="entry name" value="HAMP"/>
    <property type="match status" value="1"/>
</dbReference>
<keyword evidence="5 9" id="KW-0472">Membrane</keyword>
<feature type="domain" description="Methyl-accepting transducer" evidence="10">
    <location>
        <begin position="260"/>
        <end position="496"/>
    </location>
</feature>
<protein>
    <submittedName>
        <fullName evidence="12">Methyl-accepting chemotaxis protein</fullName>
    </submittedName>
</protein>
<evidence type="ECO:0000256" key="1">
    <source>
        <dbReference type="ARBA" id="ARBA00004651"/>
    </source>
</evidence>
<dbReference type="Gene3D" id="1.10.287.950">
    <property type="entry name" value="Methyl-accepting chemotaxis protein"/>
    <property type="match status" value="1"/>
</dbReference>
<evidence type="ECO:0000256" key="5">
    <source>
        <dbReference type="ARBA" id="ARBA00023136"/>
    </source>
</evidence>
<gene>
    <name evidence="12" type="ORF">E4633_20075</name>
</gene>
<dbReference type="InterPro" id="IPR003660">
    <property type="entry name" value="HAMP_dom"/>
</dbReference>
<reference evidence="12 13" key="1">
    <citation type="submission" date="2019-04" db="EMBL/GenBank/DDBJ databases">
        <title>Geobacter oryzae sp. nov., ferric-reducing bacteria isolated from paddy soil.</title>
        <authorList>
            <person name="Xu Z."/>
            <person name="Masuda Y."/>
            <person name="Itoh H."/>
            <person name="Senoo K."/>
        </authorList>
    </citation>
    <scope>NUCLEOTIDE SEQUENCE [LARGE SCALE GENOMIC DNA]</scope>
    <source>
        <strain evidence="12 13">Red111</strain>
    </source>
</reference>
<dbReference type="InterPro" id="IPR029151">
    <property type="entry name" value="Sensor-like_sf"/>
</dbReference>